<organism evidence="2 3">
    <name type="scientific">Paramarasmius palmivorus</name>
    <dbReference type="NCBI Taxonomy" id="297713"/>
    <lineage>
        <taxon>Eukaryota</taxon>
        <taxon>Fungi</taxon>
        <taxon>Dikarya</taxon>
        <taxon>Basidiomycota</taxon>
        <taxon>Agaricomycotina</taxon>
        <taxon>Agaricomycetes</taxon>
        <taxon>Agaricomycetidae</taxon>
        <taxon>Agaricales</taxon>
        <taxon>Marasmiineae</taxon>
        <taxon>Marasmiaceae</taxon>
        <taxon>Paramarasmius</taxon>
    </lineage>
</organism>
<comment type="caution">
    <text evidence="2">The sequence shown here is derived from an EMBL/GenBank/DDBJ whole genome shotgun (WGS) entry which is preliminary data.</text>
</comment>
<keyword evidence="3" id="KW-1185">Reference proteome</keyword>
<dbReference type="EMBL" id="JAYKXP010000098">
    <property type="protein sequence ID" value="KAK7027281.1"/>
    <property type="molecule type" value="Genomic_DNA"/>
</dbReference>
<evidence type="ECO:0000256" key="1">
    <source>
        <dbReference type="SAM" id="MobiDB-lite"/>
    </source>
</evidence>
<feature type="compositionally biased region" description="Basic and acidic residues" evidence="1">
    <location>
        <begin position="537"/>
        <end position="552"/>
    </location>
</feature>
<protein>
    <submittedName>
        <fullName evidence="2">Uncharacterized protein</fullName>
    </submittedName>
</protein>
<dbReference type="AlphaFoldDB" id="A0AAW0BPK6"/>
<dbReference type="Proteomes" id="UP001383192">
    <property type="component" value="Unassembled WGS sequence"/>
</dbReference>
<feature type="region of interest" description="Disordered" evidence="1">
    <location>
        <begin position="123"/>
        <end position="153"/>
    </location>
</feature>
<gene>
    <name evidence="2" type="ORF">VNI00_015370</name>
</gene>
<proteinExistence type="predicted"/>
<evidence type="ECO:0000313" key="3">
    <source>
        <dbReference type="Proteomes" id="UP001383192"/>
    </source>
</evidence>
<evidence type="ECO:0000313" key="2">
    <source>
        <dbReference type="EMBL" id="KAK7027281.1"/>
    </source>
</evidence>
<reference evidence="2 3" key="1">
    <citation type="submission" date="2024-01" db="EMBL/GenBank/DDBJ databases">
        <title>A draft genome for a cacao thread blight-causing isolate of Paramarasmius palmivorus.</title>
        <authorList>
            <person name="Baruah I.K."/>
            <person name="Bukari Y."/>
            <person name="Amoako-Attah I."/>
            <person name="Meinhardt L.W."/>
            <person name="Bailey B.A."/>
            <person name="Cohen S.P."/>
        </authorList>
    </citation>
    <scope>NUCLEOTIDE SEQUENCE [LARGE SCALE GENOMIC DNA]</scope>
    <source>
        <strain evidence="2 3">GH-12</strain>
    </source>
</reference>
<accession>A0AAW0BPK6</accession>
<name>A0AAW0BPK6_9AGAR</name>
<feature type="region of interest" description="Disordered" evidence="1">
    <location>
        <begin position="537"/>
        <end position="566"/>
    </location>
</feature>
<sequence>MTTPTQRSTHPLLRILNHAEASDAACLLHSLAFGKKDRKTLFSNVANADGTPALDSNGHVYEKLGMDLSLGSGEPPDSILVLSEYRTALKDIEQWFNGGPDDIPTPIVPDDYIWSRWGDFPVMDNEQSNEQESDSSSRDPEQQDPSASSVMKNRKNANILPMSTWYLVDSNQRISAPPEVIRGTRARIVQASSPKSSRLDWVKKATRDWLRYMMKPPTLKEIILMRDCQALLPMRSISDPMIRSFWDKYGPSARSIFANAYNPSAYEEKLIESIAGINAEALAALAEKVPKVLDPDGVSHLILGVYPGALRSDLFVNILTKHIFQLIKNANAAKEDMAMHRMHRPFNNNPQTRAAAGYIFEDRLHELLLRGGMWKADRLVQSGKDHKNFSYTQNTDSHAGSRWLCVGQLSYLADDEPGEAMLPLELHRCDAQSITNSELTQSGIYYQPDSLMYDSHVVNTQEKQVVVFQFTVASKHDVKVSDLVWLKQRYGDAGYRVNYVVFADPESETTIYIPRAYDSVLAEKLLVIVKEDELFPPGFRKDSTAEKRRAGEESDGQVSKKICVEK</sequence>